<dbReference type="InterPro" id="IPR011566">
    <property type="entry name" value="Ubq_synth_Coq7"/>
</dbReference>
<keyword evidence="7 9" id="KW-0503">Monooxygenase</keyword>
<dbReference type="HAMAP" id="MF_01658">
    <property type="entry name" value="COQ7"/>
    <property type="match status" value="1"/>
</dbReference>
<feature type="binding site" evidence="9">
    <location>
        <position position="171"/>
    </location>
    <ligand>
        <name>Fe cation</name>
        <dbReference type="ChEBI" id="CHEBI:24875"/>
        <label>1</label>
    </ligand>
</feature>
<gene>
    <name evidence="9" type="primary">coq7</name>
    <name evidence="10" type="ORF">VI33_02085</name>
</gene>
<name>A0A0H4J0G4_9PROT</name>
<evidence type="ECO:0000256" key="3">
    <source>
        <dbReference type="ARBA" id="ARBA00022688"/>
    </source>
</evidence>
<comment type="function">
    <text evidence="9">Catalyzes the hydroxylation of 2-nonaprenyl-3-methyl-6-methoxy-1,4-benzoquinol during ubiquinone biosynthesis.</text>
</comment>
<keyword evidence="5 9" id="KW-0560">Oxidoreductase</keyword>
<dbReference type="PANTHER" id="PTHR11237:SF4">
    <property type="entry name" value="5-DEMETHOXYUBIQUINONE HYDROXYLASE, MITOCHONDRIAL"/>
    <property type="match status" value="1"/>
</dbReference>
<keyword evidence="4 9" id="KW-0479">Metal-binding</keyword>
<dbReference type="Gene3D" id="1.20.1260.10">
    <property type="match status" value="1"/>
</dbReference>
<dbReference type="PANTHER" id="PTHR11237">
    <property type="entry name" value="COENZYME Q10 BIOSYNTHESIS PROTEIN 7"/>
    <property type="match status" value="1"/>
</dbReference>
<dbReference type="InterPro" id="IPR009078">
    <property type="entry name" value="Ferritin-like_SF"/>
</dbReference>
<dbReference type="GO" id="GO:0008682">
    <property type="term" value="F:3-demethoxyubiquinol 3-hydroxylase activity"/>
    <property type="evidence" value="ECO:0007669"/>
    <property type="project" value="UniProtKB-EC"/>
</dbReference>
<evidence type="ECO:0000256" key="6">
    <source>
        <dbReference type="ARBA" id="ARBA00023004"/>
    </source>
</evidence>
<dbReference type="OrthoDB" id="5192789at2"/>
<evidence type="ECO:0000313" key="10">
    <source>
        <dbReference type="EMBL" id="AKO65560.1"/>
    </source>
</evidence>
<dbReference type="CDD" id="cd01042">
    <property type="entry name" value="DMQH"/>
    <property type="match status" value="1"/>
</dbReference>
<keyword evidence="6 9" id="KW-0408">Iron</keyword>
<evidence type="ECO:0000256" key="8">
    <source>
        <dbReference type="ARBA" id="ARBA00023136"/>
    </source>
</evidence>
<feature type="binding site" evidence="9">
    <location>
        <position position="57"/>
    </location>
    <ligand>
        <name>Fe cation</name>
        <dbReference type="ChEBI" id="CHEBI:24875"/>
        <label>1</label>
    </ligand>
</feature>
<evidence type="ECO:0000313" key="11">
    <source>
        <dbReference type="Proteomes" id="UP000066549"/>
    </source>
</evidence>
<evidence type="ECO:0000256" key="2">
    <source>
        <dbReference type="ARBA" id="ARBA00022475"/>
    </source>
</evidence>
<dbReference type="GO" id="GO:0046872">
    <property type="term" value="F:metal ion binding"/>
    <property type="evidence" value="ECO:0007669"/>
    <property type="project" value="UniProtKB-KW"/>
</dbReference>
<dbReference type="EC" id="1.14.99.60" evidence="9"/>
<dbReference type="GO" id="GO:0005886">
    <property type="term" value="C:plasma membrane"/>
    <property type="evidence" value="ECO:0007669"/>
    <property type="project" value="UniProtKB-SubCell"/>
</dbReference>
<evidence type="ECO:0000256" key="9">
    <source>
        <dbReference type="HAMAP-Rule" id="MF_01658"/>
    </source>
</evidence>
<dbReference type="AlphaFoldDB" id="A0A0H4J0G4"/>
<dbReference type="PATRIC" id="fig|1623450.3.peg.415"/>
<dbReference type="SUPFAM" id="SSF47240">
    <property type="entry name" value="Ferritin-like"/>
    <property type="match status" value="1"/>
</dbReference>
<dbReference type="NCBIfam" id="NF033656">
    <property type="entry name" value="DMQ_monoox_COQ7"/>
    <property type="match status" value="1"/>
</dbReference>
<keyword evidence="10" id="KW-0830">Ubiquinone</keyword>
<comment type="cofactor">
    <cofactor evidence="9">
        <name>Fe cation</name>
        <dbReference type="ChEBI" id="CHEBI:24875"/>
    </cofactor>
    <text evidence="9">Binds 2 iron ions per subunit.</text>
</comment>
<feature type="binding site" evidence="9">
    <location>
        <position position="90"/>
    </location>
    <ligand>
        <name>Fe cation</name>
        <dbReference type="ChEBI" id="CHEBI:24875"/>
        <label>1</label>
    </ligand>
</feature>
<proteinExistence type="inferred from homology"/>
<dbReference type="Proteomes" id="UP000066549">
    <property type="component" value="Chromosome"/>
</dbReference>
<protein>
    <recommendedName>
        <fullName evidence="9">3-demethoxyubiquinol 3-hydroxylase</fullName>
        <shortName evidence="9">DMQ hydroxylase</shortName>
        <ecNumber evidence="9">1.14.99.60</ecNumber>
    </recommendedName>
    <alternativeName>
        <fullName evidence="9">2-nonaprenyl-3-methyl-6-methoxy-1,4-benzoquinol hydroxylase</fullName>
    </alternativeName>
</protein>
<evidence type="ECO:0000256" key="7">
    <source>
        <dbReference type="ARBA" id="ARBA00023033"/>
    </source>
</evidence>
<dbReference type="EMBL" id="CP011002">
    <property type="protein sequence ID" value="AKO65560.1"/>
    <property type="molecule type" value="Genomic_DNA"/>
</dbReference>
<reference evidence="10 11" key="1">
    <citation type="submission" date="2015-03" db="EMBL/GenBank/DDBJ databases">
        <title>Comparative analysis of the OM43 clade including a novel species from Red Sea uncovers genomic and metabolic diversity among marine methylotrophs.</title>
        <authorList>
            <person name="Jimenez-Infante F."/>
            <person name="Ngugi D.K."/>
            <person name="Vinu M."/>
            <person name="Alam I."/>
            <person name="Kamau A."/>
            <person name="Blom J."/>
            <person name="Bajic V.B."/>
            <person name="Stingl U."/>
        </authorList>
    </citation>
    <scope>NUCLEOTIDE SEQUENCE [LARGE SCALE GENOMIC DNA]</scope>
    <source>
        <strain evidence="10 11">MBRSH7</strain>
    </source>
</reference>
<comment type="catalytic activity">
    <reaction evidence="9">
        <text>a 5-methoxy-2-methyl-3-(all-trans-polyprenyl)benzene-1,4-diol + AH2 + O2 = a 3-demethylubiquinol + A + H2O</text>
        <dbReference type="Rhea" id="RHEA:50908"/>
        <dbReference type="Rhea" id="RHEA-COMP:10859"/>
        <dbReference type="Rhea" id="RHEA-COMP:10914"/>
        <dbReference type="ChEBI" id="CHEBI:13193"/>
        <dbReference type="ChEBI" id="CHEBI:15377"/>
        <dbReference type="ChEBI" id="CHEBI:15379"/>
        <dbReference type="ChEBI" id="CHEBI:17499"/>
        <dbReference type="ChEBI" id="CHEBI:84167"/>
        <dbReference type="ChEBI" id="CHEBI:84422"/>
        <dbReference type="EC" id="1.14.99.60"/>
    </reaction>
</comment>
<feature type="binding site" evidence="9">
    <location>
        <position position="87"/>
    </location>
    <ligand>
        <name>Fe cation</name>
        <dbReference type="ChEBI" id="CHEBI:24875"/>
        <label>1</label>
    </ligand>
</feature>
<feature type="binding site" evidence="9">
    <location>
        <position position="87"/>
    </location>
    <ligand>
        <name>Fe cation</name>
        <dbReference type="ChEBI" id="CHEBI:24875"/>
        <label>2</label>
    </ligand>
</feature>
<comment type="pathway">
    <text evidence="1 9">Cofactor biosynthesis; ubiquinone biosynthesis.</text>
</comment>
<dbReference type="UniPathway" id="UPA00232"/>
<comment type="subcellular location">
    <subcellularLocation>
        <location evidence="9">Cell membrane</location>
        <topology evidence="9">Peripheral membrane protein</topology>
    </subcellularLocation>
</comment>
<feature type="binding site" evidence="9">
    <location>
        <position position="171"/>
    </location>
    <ligand>
        <name>Fe cation</name>
        <dbReference type="ChEBI" id="CHEBI:24875"/>
        <label>2</label>
    </ligand>
</feature>
<dbReference type="Pfam" id="PF03232">
    <property type="entry name" value="COQ7"/>
    <property type="match status" value="1"/>
</dbReference>
<sequence>MIDKIISEVDFALKLFTVPQKGLRTSPSENVSNSNHELSDDDIKQTARLMRVNHTGEVCAQALYRGQLFFNSDKVTGKALKHAAFEEIDHLNWCEQRIEELGGKTSYLNPIFYMSSFSLGAIAGKIDNKFNLGFLEETEKQVTAHLERHIKKISKNDKKTHAILEQMKYDEQCHQKTAKSLGSKELPSFFQKIMNASSKLMTKTTYWI</sequence>
<organism evidence="10 11">
    <name type="scientific">Methylophilales bacterium MBRS-H7</name>
    <dbReference type="NCBI Taxonomy" id="1623450"/>
    <lineage>
        <taxon>Bacteria</taxon>
        <taxon>Pseudomonadati</taxon>
        <taxon>Pseudomonadota</taxon>
        <taxon>Betaproteobacteria</taxon>
        <taxon>Nitrosomonadales</taxon>
        <taxon>OM43 clade</taxon>
    </lineage>
</organism>
<keyword evidence="8 9" id="KW-0472">Membrane</keyword>
<accession>A0A0H4J0G4</accession>
<keyword evidence="3 9" id="KW-0831">Ubiquinone biosynthesis</keyword>
<feature type="binding site" evidence="9">
    <location>
        <position position="174"/>
    </location>
    <ligand>
        <name>Fe cation</name>
        <dbReference type="ChEBI" id="CHEBI:24875"/>
        <label>2</label>
    </ligand>
</feature>
<evidence type="ECO:0000256" key="4">
    <source>
        <dbReference type="ARBA" id="ARBA00022723"/>
    </source>
</evidence>
<comment type="similarity">
    <text evidence="9">Belongs to the COQ7 family.</text>
</comment>
<evidence type="ECO:0000256" key="1">
    <source>
        <dbReference type="ARBA" id="ARBA00004749"/>
    </source>
</evidence>
<feature type="binding site" evidence="9">
    <location>
        <position position="139"/>
    </location>
    <ligand>
        <name>Fe cation</name>
        <dbReference type="ChEBI" id="CHEBI:24875"/>
        <label>2</label>
    </ligand>
</feature>
<evidence type="ECO:0000256" key="5">
    <source>
        <dbReference type="ARBA" id="ARBA00023002"/>
    </source>
</evidence>
<dbReference type="InterPro" id="IPR047809">
    <property type="entry name" value="COQ7_proteobact"/>
</dbReference>
<dbReference type="InterPro" id="IPR012347">
    <property type="entry name" value="Ferritin-like"/>
</dbReference>
<dbReference type="GO" id="GO:0006744">
    <property type="term" value="P:ubiquinone biosynthetic process"/>
    <property type="evidence" value="ECO:0007669"/>
    <property type="project" value="UniProtKB-UniRule"/>
</dbReference>
<keyword evidence="11" id="KW-1185">Reference proteome</keyword>
<keyword evidence="2 9" id="KW-1003">Cell membrane</keyword>